<dbReference type="PANTHER" id="PTHR43591:SF10">
    <property type="entry name" value="ABC TRANSMEMBRANE TYPE-1 DOMAIN-CONTAINING PROTEIN-RELATED"/>
    <property type="match status" value="1"/>
</dbReference>
<reference evidence="2" key="1">
    <citation type="submission" date="2022-12" db="EMBL/GenBank/DDBJ databases">
        <authorList>
            <person name="Petersen C."/>
        </authorList>
    </citation>
    <scope>NUCLEOTIDE SEQUENCE</scope>
    <source>
        <strain evidence="2">IBT 21472</strain>
    </source>
</reference>
<reference evidence="2" key="2">
    <citation type="journal article" date="2023" name="IMA Fungus">
        <title>Comparative genomic study of the Penicillium genus elucidates a diverse pangenome and 15 lateral gene transfer events.</title>
        <authorList>
            <person name="Petersen C."/>
            <person name="Sorensen T."/>
            <person name="Nielsen M.R."/>
            <person name="Sondergaard T.E."/>
            <person name="Sorensen J.L."/>
            <person name="Fitzpatrick D.A."/>
            <person name="Frisvad J.C."/>
            <person name="Nielsen K.L."/>
        </authorList>
    </citation>
    <scope>NUCLEOTIDE SEQUENCE</scope>
    <source>
        <strain evidence="2">IBT 21472</strain>
    </source>
</reference>
<gene>
    <name evidence="2" type="ORF">N7476_009394</name>
</gene>
<dbReference type="SUPFAM" id="SSF53335">
    <property type="entry name" value="S-adenosyl-L-methionine-dependent methyltransferases"/>
    <property type="match status" value="1"/>
</dbReference>
<sequence length="362" mass="39889">MDDIFIQPELGPSEEPSENESSLDPDSDNDFEAASIKSTRSCSTENLQPTLENGRRYADDSYFMPNDESELTRLNIVHQIYLILLDGNLTTAPLNTPRPRILDIGTGPGDWAIEMSAKHPTAEIIASDLGVFDSGLGHLSLPNVDFQLADAQSQWTYHEPFDLIHIRGLSGAFNDWHNIYTQALSHLKPGGYIEVADVDPAGDTITMPSDLETSHLRTYAAALRAAADEAGYPRDLKHLATTALSEAGFVDVRVQERSIPIGLWPEDVREKTLGKMGLIVLLEGLEAYALRTLTRSGRWSLDEATELCEKVRGECVSATGLVARVRIVTGKKPVSFAQRREEVMARTMARIKALNADGLEEK</sequence>
<evidence type="ECO:0000256" key="1">
    <source>
        <dbReference type="SAM" id="MobiDB-lite"/>
    </source>
</evidence>
<dbReference type="AlphaFoldDB" id="A0A9W9U1W2"/>
<accession>A0A9W9U1W2</accession>
<dbReference type="InterPro" id="IPR029063">
    <property type="entry name" value="SAM-dependent_MTases_sf"/>
</dbReference>
<name>A0A9W9U1W2_9EURO</name>
<feature type="compositionally biased region" description="Polar residues" evidence="1">
    <location>
        <begin position="36"/>
        <end position="46"/>
    </location>
</feature>
<comment type="caution">
    <text evidence="2">The sequence shown here is derived from an EMBL/GenBank/DDBJ whole genome shotgun (WGS) entry which is preliminary data.</text>
</comment>
<feature type="region of interest" description="Disordered" evidence="1">
    <location>
        <begin position="1"/>
        <end position="46"/>
    </location>
</feature>
<organism evidence="2 3">
    <name type="scientific">Penicillium atrosanguineum</name>
    <dbReference type="NCBI Taxonomy" id="1132637"/>
    <lineage>
        <taxon>Eukaryota</taxon>
        <taxon>Fungi</taxon>
        <taxon>Dikarya</taxon>
        <taxon>Ascomycota</taxon>
        <taxon>Pezizomycotina</taxon>
        <taxon>Eurotiomycetes</taxon>
        <taxon>Eurotiomycetidae</taxon>
        <taxon>Eurotiales</taxon>
        <taxon>Aspergillaceae</taxon>
        <taxon>Penicillium</taxon>
    </lineage>
</organism>
<dbReference type="OrthoDB" id="2013972at2759"/>
<dbReference type="CDD" id="cd02440">
    <property type="entry name" value="AdoMet_MTases"/>
    <property type="match status" value="1"/>
</dbReference>
<evidence type="ECO:0000313" key="3">
    <source>
        <dbReference type="Proteomes" id="UP001147746"/>
    </source>
</evidence>
<dbReference type="Gene3D" id="3.40.50.150">
    <property type="entry name" value="Vaccinia Virus protein VP39"/>
    <property type="match status" value="1"/>
</dbReference>
<dbReference type="Pfam" id="PF13489">
    <property type="entry name" value="Methyltransf_23"/>
    <property type="match status" value="1"/>
</dbReference>
<dbReference type="EMBL" id="JAPZBO010000009">
    <property type="protein sequence ID" value="KAJ5302595.1"/>
    <property type="molecule type" value="Genomic_DNA"/>
</dbReference>
<protein>
    <submittedName>
        <fullName evidence="2">Uncharacterized protein</fullName>
    </submittedName>
</protein>
<dbReference type="PANTHER" id="PTHR43591">
    <property type="entry name" value="METHYLTRANSFERASE"/>
    <property type="match status" value="1"/>
</dbReference>
<dbReference type="GO" id="GO:0008168">
    <property type="term" value="F:methyltransferase activity"/>
    <property type="evidence" value="ECO:0007669"/>
    <property type="project" value="TreeGrafter"/>
</dbReference>
<feature type="compositionally biased region" description="Acidic residues" evidence="1">
    <location>
        <begin position="15"/>
        <end position="31"/>
    </location>
</feature>
<evidence type="ECO:0000313" key="2">
    <source>
        <dbReference type="EMBL" id="KAJ5302595.1"/>
    </source>
</evidence>
<keyword evidence="3" id="KW-1185">Reference proteome</keyword>
<proteinExistence type="predicted"/>
<dbReference type="Proteomes" id="UP001147746">
    <property type="component" value="Unassembled WGS sequence"/>
</dbReference>